<dbReference type="Proteomes" id="UP000663873">
    <property type="component" value="Unassembled WGS sequence"/>
</dbReference>
<evidence type="ECO:0008006" key="3">
    <source>
        <dbReference type="Google" id="ProtNLM"/>
    </source>
</evidence>
<name>A0A821X2L5_9BILA</name>
<reference evidence="1" key="1">
    <citation type="submission" date="2021-02" db="EMBL/GenBank/DDBJ databases">
        <authorList>
            <person name="Nowell W R."/>
        </authorList>
    </citation>
    <scope>NUCLEOTIDE SEQUENCE</scope>
</reference>
<comment type="caution">
    <text evidence="1">The sequence shown here is derived from an EMBL/GenBank/DDBJ whole genome shotgun (WGS) entry which is preliminary data.</text>
</comment>
<keyword evidence="2" id="KW-1185">Reference proteome</keyword>
<sequence>IDIITSDYATKPDGNIGAGACAYDKNDCFQSDSSTIQNTCTGRLSCMVYHFAKTLATCENRPSAYLHIGYTCVPNNIT</sequence>
<feature type="non-terminal residue" evidence="1">
    <location>
        <position position="78"/>
    </location>
</feature>
<evidence type="ECO:0000313" key="2">
    <source>
        <dbReference type="Proteomes" id="UP000663873"/>
    </source>
</evidence>
<gene>
    <name evidence="1" type="ORF">UJA718_LOCUS46912</name>
</gene>
<protein>
    <recommendedName>
        <fullName evidence="3">SUEL-type lectin domain-containing protein</fullName>
    </recommendedName>
</protein>
<dbReference type="InterPro" id="IPR043159">
    <property type="entry name" value="Lectin_gal-bd_sf"/>
</dbReference>
<evidence type="ECO:0000313" key="1">
    <source>
        <dbReference type="EMBL" id="CAF4932031.1"/>
    </source>
</evidence>
<dbReference type="AlphaFoldDB" id="A0A821X2L5"/>
<organism evidence="1 2">
    <name type="scientific">Rotaria socialis</name>
    <dbReference type="NCBI Taxonomy" id="392032"/>
    <lineage>
        <taxon>Eukaryota</taxon>
        <taxon>Metazoa</taxon>
        <taxon>Spiralia</taxon>
        <taxon>Gnathifera</taxon>
        <taxon>Rotifera</taxon>
        <taxon>Eurotatoria</taxon>
        <taxon>Bdelloidea</taxon>
        <taxon>Philodinida</taxon>
        <taxon>Philodinidae</taxon>
        <taxon>Rotaria</taxon>
    </lineage>
</organism>
<accession>A0A821X2L5</accession>
<dbReference type="Gene3D" id="2.60.120.740">
    <property type="match status" value="1"/>
</dbReference>
<dbReference type="EMBL" id="CAJOBP010086332">
    <property type="protein sequence ID" value="CAF4932031.1"/>
    <property type="molecule type" value="Genomic_DNA"/>
</dbReference>
<proteinExistence type="predicted"/>
<feature type="non-terminal residue" evidence="1">
    <location>
        <position position="1"/>
    </location>
</feature>